<proteinExistence type="predicted"/>
<protein>
    <submittedName>
        <fullName evidence="2">Rit1_C domain-containing protein</fullName>
    </submittedName>
</protein>
<organism evidence="1 2">
    <name type="scientific">Macrostomum lignano</name>
    <dbReference type="NCBI Taxonomy" id="282301"/>
    <lineage>
        <taxon>Eukaryota</taxon>
        <taxon>Metazoa</taxon>
        <taxon>Spiralia</taxon>
        <taxon>Lophotrochozoa</taxon>
        <taxon>Platyhelminthes</taxon>
        <taxon>Rhabditophora</taxon>
        <taxon>Macrostomorpha</taxon>
        <taxon>Macrostomida</taxon>
        <taxon>Macrostomidae</taxon>
        <taxon>Macrostomum</taxon>
    </lineage>
</organism>
<evidence type="ECO:0000313" key="1">
    <source>
        <dbReference type="Proteomes" id="UP000095280"/>
    </source>
</evidence>
<accession>A0A1I8F2T7</accession>
<dbReference type="WBParaSite" id="maker-unitig_16709-snap-gene-0.2-mRNA-1">
    <property type="protein sequence ID" value="maker-unitig_16709-snap-gene-0.2-mRNA-1"/>
    <property type="gene ID" value="maker-unitig_16709-snap-gene-0.2"/>
</dbReference>
<dbReference type="AlphaFoldDB" id="A0A1I8F2T7"/>
<dbReference type="Proteomes" id="UP000095280">
    <property type="component" value="Unplaced"/>
</dbReference>
<reference evidence="2" key="1">
    <citation type="submission" date="2016-11" db="UniProtKB">
        <authorList>
            <consortium name="WormBaseParasite"/>
        </authorList>
    </citation>
    <scope>IDENTIFICATION</scope>
</reference>
<sequence length="239" mass="25790">FLAEQERQRSTKTAATEAAIEVSTLNAASTPLDVAKQLDEAAQDGGGGNLVRDSALAVVDEQYYWTQRTAAHWRSLPLRTGRRVAPNLRALSRAALPLLSADAPFEWLELPLPVALDMFKHNRSSWPPPRGRQRFAAAASLGQRTQRQQQPAASVARLYKVGDFTCLAKDPSESHWPDRPACCSRLCTGLSLQNYGSLARVQGIAAAPPGMSPAEVADWADAALEKASELNSTSAPIGF</sequence>
<evidence type="ECO:0000313" key="2">
    <source>
        <dbReference type="WBParaSite" id="maker-unitig_16709-snap-gene-0.2-mRNA-1"/>
    </source>
</evidence>
<name>A0A1I8F2T7_9PLAT</name>
<keyword evidence="1" id="KW-1185">Reference proteome</keyword>